<dbReference type="AlphaFoldDB" id="A0A1H2GRA0"/>
<sequence>MTLDAQLTFADHMARFCARRYSYPPMVGRVLGYLAVCDPPAPTIAELSDALLASRSAITNAVTTLESVGQVKRSRAAGERMDRISIDITSARGLGMDNAEYEELGAIAREGLEVLRDASPERRAVLSEIAAFTEFLTNRIPALYAEWQKEREVLIAAGEIPGLPPEGQRA</sequence>
<dbReference type="Proteomes" id="UP000183180">
    <property type="component" value="Unassembled WGS sequence"/>
</dbReference>
<keyword evidence="3" id="KW-0804">Transcription</keyword>
<dbReference type="InterPro" id="IPR036390">
    <property type="entry name" value="WH_DNA-bd_sf"/>
</dbReference>
<dbReference type="EMBL" id="FNLM01000034">
    <property type="protein sequence ID" value="SDU22022.1"/>
    <property type="molecule type" value="Genomic_DNA"/>
</dbReference>
<name>A0A1H2GRA0_9ACTN</name>
<evidence type="ECO:0000313" key="6">
    <source>
        <dbReference type="Proteomes" id="UP000183180"/>
    </source>
</evidence>
<dbReference type="PANTHER" id="PTHR38465:SF2">
    <property type="entry name" value="HTH-TYPE TRANSCRIPTIONAL REGULATOR MMPR5"/>
    <property type="match status" value="1"/>
</dbReference>
<keyword evidence="2 5" id="KW-0238">DNA-binding</keyword>
<keyword evidence="7" id="KW-1185">Reference proteome</keyword>
<evidence type="ECO:0000256" key="3">
    <source>
        <dbReference type="ARBA" id="ARBA00023163"/>
    </source>
</evidence>
<evidence type="ECO:0000313" key="4">
    <source>
        <dbReference type="EMBL" id="MDS1115063.1"/>
    </source>
</evidence>
<gene>
    <name evidence="4" type="ORF">RD149_14935</name>
    <name evidence="5" type="ORF">SAMN04488548_13462</name>
</gene>
<dbReference type="RefSeq" id="WP_074848577.1">
    <property type="nucleotide sequence ID" value="NZ_FNLM01000034.1"/>
</dbReference>
<evidence type="ECO:0000313" key="7">
    <source>
        <dbReference type="Proteomes" id="UP001265083"/>
    </source>
</evidence>
<keyword evidence="1" id="KW-0805">Transcription regulation</keyword>
<reference evidence="4 7" key="2">
    <citation type="submission" date="2023-08" db="EMBL/GenBank/DDBJ databases">
        <title>Bioegradation of LLDPE and BLDPE plastic by marine bacteria from coast plastic debris.</title>
        <authorList>
            <person name="Rong Z."/>
        </authorList>
    </citation>
    <scope>NUCLEOTIDE SEQUENCE [LARGE SCALE GENOMIC DNA]</scope>
    <source>
        <strain evidence="4 7">Z-2</strain>
    </source>
</reference>
<evidence type="ECO:0000313" key="5">
    <source>
        <dbReference type="EMBL" id="SDU22022.1"/>
    </source>
</evidence>
<dbReference type="Gene3D" id="1.10.287.160">
    <property type="entry name" value="HR1 repeat"/>
    <property type="match status" value="1"/>
</dbReference>
<dbReference type="PANTHER" id="PTHR38465">
    <property type="entry name" value="HTH-TYPE TRANSCRIPTIONAL REGULATOR MJ1563-RELATED"/>
    <property type="match status" value="1"/>
</dbReference>
<evidence type="ECO:0000256" key="1">
    <source>
        <dbReference type="ARBA" id="ARBA00023015"/>
    </source>
</evidence>
<dbReference type="Proteomes" id="UP001265083">
    <property type="component" value="Unassembled WGS sequence"/>
</dbReference>
<dbReference type="SUPFAM" id="SSF46785">
    <property type="entry name" value="Winged helix' DNA-binding domain"/>
    <property type="match status" value="1"/>
</dbReference>
<dbReference type="InterPro" id="IPR052362">
    <property type="entry name" value="HTH-GbsR_regulator"/>
</dbReference>
<reference evidence="5 6" key="1">
    <citation type="submission" date="2016-10" db="EMBL/GenBank/DDBJ databases">
        <authorList>
            <person name="de Groot N.N."/>
        </authorList>
    </citation>
    <scope>NUCLEOTIDE SEQUENCE [LARGE SCALE GENOMIC DNA]</scope>
    <source>
        <strain evidence="5 6">DSM 44215</strain>
    </source>
</reference>
<dbReference type="EMBL" id="JAVLUS010000011">
    <property type="protein sequence ID" value="MDS1115063.1"/>
    <property type="molecule type" value="Genomic_DNA"/>
</dbReference>
<protein>
    <submittedName>
        <fullName evidence="5">DNA-binding transcriptional regulator GbsR, MarR family</fullName>
    </submittedName>
    <submittedName>
        <fullName evidence="4">MarR family transcriptional regulator</fullName>
    </submittedName>
</protein>
<dbReference type="GO" id="GO:0003677">
    <property type="term" value="F:DNA binding"/>
    <property type="evidence" value="ECO:0007669"/>
    <property type="project" value="UniProtKB-KW"/>
</dbReference>
<dbReference type="OrthoDB" id="67158at2"/>
<dbReference type="Gene3D" id="1.10.10.10">
    <property type="entry name" value="Winged helix-like DNA-binding domain superfamily/Winged helix DNA-binding domain"/>
    <property type="match status" value="1"/>
</dbReference>
<proteinExistence type="predicted"/>
<accession>A0A1H2GRA0</accession>
<evidence type="ECO:0000256" key="2">
    <source>
        <dbReference type="ARBA" id="ARBA00023125"/>
    </source>
</evidence>
<dbReference type="STRING" id="158898.SAMN04488548_13462"/>
<organism evidence="5 6">
    <name type="scientific">Gordonia westfalica</name>
    <dbReference type="NCBI Taxonomy" id="158898"/>
    <lineage>
        <taxon>Bacteria</taxon>
        <taxon>Bacillati</taxon>
        <taxon>Actinomycetota</taxon>
        <taxon>Actinomycetes</taxon>
        <taxon>Mycobacteriales</taxon>
        <taxon>Gordoniaceae</taxon>
        <taxon>Gordonia</taxon>
    </lineage>
</organism>
<dbReference type="InterPro" id="IPR036388">
    <property type="entry name" value="WH-like_DNA-bd_sf"/>
</dbReference>